<keyword evidence="2" id="KW-1185">Reference proteome</keyword>
<proteinExistence type="predicted"/>
<dbReference type="RefSeq" id="WP_308476017.1">
    <property type="nucleotide sequence ID" value="NZ_OY726394.1"/>
</dbReference>
<name>A0ABM9L9M4_9MYCO</name>
<organism evidence="1 2">
    <name type="scientific">[Mycobacterium] kokjensenii</name>
    <dbReference type="NCBI Taxonomy" id="3064287"/>
    <lineage>
        <taxon>Bacteria</taxon>
        <taxon>Bacillati</taxon>
        <taxon>Actinomycetota</taxon>
        <taxon>Actinomycetes</taxon>
        <taxon>Mycobacteriales</taxon>
        <taxon>Mycobacteriaceae</taxon>
        <taxon>Mycolicibacter</taxon>
    </lineage>
</organism>
<sequence>MIAVLTPTNPDLPEIQVRGVDLAAANVDAHPVLDIVENHVRPDVIGDAGYQGQYVDIGELLFGRGGENAGAGSGLDVDALSQDELTELTGGNFDPQNLPLGLQFDPDPGAFVTPATGAVGGGEQAAGTAAASAAAGIVWMMQAIPDLQQALNNAIVAAETEFNSALVAAQQAAADRIFGDDPAVNDAVTWIFSLNNTVLANNEAAFNSLFGIAYDPHTTLLGGFAPEIAAVDWETLLGFSPDQFDQIIEALQADNLALLMGNLDWAGLFAGLF</sequence>
<reference evidence="1 2" key="1">
    <citation type="submission" date="2023-08" db="EMBL/GenBank/DDBJ databases">
        <authorList>
            <person name="Folkvardsen B D."/>
            <person name="Norman A."/>
        </authorList>
    </citation>
    <scope>NUCLEOTIDE SEQUENCE [LARGE SCALE GENOMIC DNA]</scope>
    <source>
        <strain evidence="1 2">Mu0083</strain>
    </source>
</reference>
<gene>
    <name evidence="1" type="ORF">MU0083_001062</name>
</gene>
<dbReference type="Proteomes" id="UP001190336">
    <property type="component" value="Chromosome"/>
</dbReference>
<evidence type="ECO:0008006" key="3">
    <source>
        <dbReference type="Google" id="ProtNLM"/>
    </source>
</evidence>
<evidence type="ECO:0000313" key="1">
    <source>
        <dbReference type="EMBL" id="CAJ1495193.1"/>
    </source>
</evidence>
<evidence type="ECO:0000313" key="2">
    <source>
        <dbReference type="Proteomes" id="UP001190336"/>
    </source>
</evidence>
<accession>A0ABM9L9M4</accession>
<protein>
    <recommendedName>
        <fullName evidence="3">PE domain-containing protein</fullName>
    </recommendedName>
</protein>
<dbReference type="EMBL" id="OY726394">
    <property type="protein sequence ID" value="CAJ1495193.1"/>
    <property type="molecule type" value="Genomic_DNA"/>
</dbReference>